<evidence type="ECO:0000256" key="2">
    <source>
        <dbReference type="ARBA" id="ARBA00022525"/>
    </source>
</evidence>
<feature type="domain" description="Peptidase S1" evidence="14">
    <location>
        <begin position="17"/>
        <end position="273"/>
    </location>
</feature>
<evidence type="ECO:0000256" key="11">
    <source>
        <dbReference type="ARBA" id="ARBA00078125"/>
    </source>
</evidence>
<evidence type="ECO:0000256" key="13">
    <source>
        <dbReference type="SAM" id="SignalP"/>
    </source>
</evidence>
<dbReference type="PANTHER" id="PTHR24253">
    <property type="entry name" value="TRANSMEMBRANE PROTEASE SERINE"/>
    <property type="match status" value="1"/>
</dbReference>
<dbReference type="PRINTS" id="PR00722">
    <property type="entry name" value="CHYMOTRYPSIN"/>
</dbReference>
<dbReference type="GO" id="GO:0005576">
    <property type="term" value="C:extracellular region"/>
    <property type="evidence" value="ECO:0007669"/>
    <property type="project" value="UniProtKB-SubCell"/>
</dbReference>
<evidence type="ECO:0000256" key="6">
    <source>
        <dbReference type="ARBA" id="ARBA00022801"/>
    </source>
</evidence>
<reference evidence="16" key="1">
    <citation type="submission" date="2012-07" db="EMBL/GenBank/DDBJ databases">
        <title>Genome of the Chinese tree shrew, a rising model animal genetically related to primates.</title>
        <authorList>
            <person name="Zhang G."/>
            <person name="Fan Y."/>
            <person name="Yao Y."/>
            <person name="Huang Z."/>
        </authorList>
    </citation>
    <scope>NUCLEOTIDE SEQUENCE [LARGE SCALE GENOMIC DNA]</scope>
</reference>
<keyword evidence="5" id="KW-0677">Repeat</keyword>
<dbReference type="PROSITE" id="PS00135">
    <property type="entry name" value="TRYPSIN_SER"/>
    <property type="match status" value="1"/>
</dbReference>
<gene>
    <name evidence="15" type="ORF">TREES_T100000493</name>
</gene>
<dbReference type="STRING" id="246437.L9KTS2"/>
<proteinExistence type="predicted"/>
<keyword evidence="7 12" id="KW-0720">Serine protease</keyword>
<evidence type="ECO:0000256" key="9">
    <source>
        <dbReference type="ARBA" id="ARBA00057108"/>
    </source>
</evidence>
<keyword evidence="6 12" id="KW-0378">Hydrolase</keyword>
<dbReference type="InterPro" id="IPR001314">
    <property type="entry name" value="Peptidase_S1A"/>
</dbReference>
<comment type="function">
    <text evidence="9">In vitro can degrade the fibrinogen alpha chain of as well as pro-urokinase-type plasminogen activator.</text>
</comment>
<dbReference type="AlphaFoldDB" id="L9KTS2"/>
<evidence type="ECO:0000256" key="12">
    <source>
        <dbReference type="RuleBase" id="RU363034"/>
    </source>
</evidence>
<evidence type="ECO:0000313" key="15">
    <source>
        <dbReference type="EMBL" id="ELW66330.1"/>
    </source>
</evidence>
<evidence type="ECO:0000256" key="1">
    <source>
        <dbReference type="ARBA" id="ARBA00004613"/>
    </source>
</evidence>
<dbReference type="InterPro" id="IPR018114">
    <property type="entry name" value="TRYPSIN_HIS"/>
</dbReference>
<dbReference type="PANTHER" id="PTHR24253:SF58">
    <property type="entry name" value="SERINE PROTEASE 33"/>
    <property type="match status" value="1"/>
</dbReference>
<dbReference type="Gene3D" id="2.40.10.10">
    <property type="entry name" value="Trypsin-like serine proteases"/>
    <property type="match status" value="2"/>
</dbReference>
<feature type="domain" description="Peptidase S1" evidence="14">
    <location>
        <begin position="294"/>
        <end position="526"/>
    </location>
</feature>
<keyword evidence="16" id="KW-1185">Reference proteome</keyword>
<dbReference type="SMART" id="SM00020">
    <property type="entry name" value="Tryp_SPc"/>
    <property type="match status" value="2"/>
</dbReference>
<dbReference type="GO" id="GO:0006508">
    <property type="term" value="P:proteolysis"/>
    <property type="evidence" value="ECO:0007669"/>
    <property type="project" value="UniProtKB-KW"/>
</dbReference>
<evidence type="ECO:0000256" key="10">
    <source>
        <dbReference type="ARBA" id="ARBA00073727"/>
    </source>
</evidence>
<sequence length="557" mass="59138">MKQSWGPGLLILGAVVLIEGLREAQRACGQRGPGPPEPQEGLTVPGEWPWQASVRRQGVHICSGSLVADTWVLTAAHCFDRVAATELNSWSVVLGSLQREGLSPEAEEVGVAALQLPRAYSHYSEGSDLALVRLAHPTAHTPLCLPQSAHRFPFGTSCWATGWDQNNSDAARALRNLRLRLISRPTCNCLYNRLHQRVLASPARPGMLCGGAQPGVQGPCKGDSGGPVLCREPDGHWAQAGIISFTTSCAEEDTPVLLTELAAYSSWLQAQAQGATFLSQTPETPEISDEDSCVACGSLRTEGPQAGAPSPWPWDARLKHQGKLACGGALVSEEAVLTAAHCFIGRQTPEEWSIGLGAGAEERGLKQLILHGAYTHPEGGYDVALLLLTQPVTQGPNLRPLCLPYTDHHLADGERGWVLGLARQEASNSFPLTVPVTLLGPRACSRLHTVPGSDGIPILPGMVCTSAVGELPLCEGLSGAPLVHEVRGTWFLAGLHSFGDACQGPARPAVFVALPAYEDWVSSLDWQVYFAVEPEPEAEADTETGSCLANASQSASC</sequence>
<evidence type="ECO:0000256" key="7">
    <source>
        <dbReference type="ARBA" id="ARBA00022825"/>
    </source>
</evidence>
<comment type="subcellular location">
    <subcellularLocation>
        <location evidence="1">Secreted</location>
    </subcellularLocation>
</comment>
<evidence type="ECO:0000256" key="5">
    <source>
        <dbReference type="ARBA" id="ARBA00022737"/>
    </source>
</evidence>
<evidence type="ECO:0000259" key="14">
    <source>
        <dbReference type="PROSITE" id="PS50240"/>
    </source>
</evidence>
<dbReference type="PROSITE" id="PS00134">
    <property type="entry name" value="TRYPSIN_HIS"/>
    <property type="match status" value="2"/>
</dbReference>
<keyword evidence="4 13" id="KW-0732">Signal</keyword>
<name>L9KTS2_TUPCH</name>
<evidence type="ECO:0000313" key="16">
    <source>
        <dbReference type="Proteomes" id="UP000011518"/>
    </source>
</evidence>
<dbReference type="MEROPS" id="S01.374"/>
<dbReference type="OrthoDB" id="9006044at2759"/>
<dbReference type="FunFam" id="2.40.10.10:FF:000079">
    <property type="entry name" value="Serine protease 53"/>
    <property type="match status" value="1"/>
</dbReference>
<dbReference type="FunCoup" id="L9KTS2">
    <property type="interactions" value="2"/>
</dbReference>
<feature type="chain" id="PRO_5003999712" description="Serine protease 53" evidence="13">
    <location>
        <begin position="21"/>
        <end position="557"/>
    </location>
</feature>
<dbReference type="InParanoid" id="L9KTS2"/>
<dbReference type="FunFam" id="2.40.10.10:FF:000024">
    <property type="entry name" value="Serine protease 53"/>
    <property type="match status" value="1"/>
</dbReference>
<dbReference type="GO" id="GO:0004252">
    <property type="term" value="F:serine-type endopeptidase activity"/>
    <property type="evidence" value="ECO:0007669"/>
    <property type="project" value="InterPro"/>
</dbReference>
<dbReference type="InterPro" id="IPR009003">
    <property type="entry name" value="Peptidase_S1_PA"/>
</dbReference>
<dbReference type="KEGG" id="tup:102491426"/>
<dbReference type="PROSITE" id="PS50240">
    <property type="entry name" value="TRYPSIN_DOM"/>
    <property type="match status" value="2"/>
</dbReference>
<evidence type="ECO:0000256" key="4">
    <source>
        <dbReference type="ARBA" id="ARBA00022729"/>
    </source>
</evidence>
<reference evidence="16" key="2">
    <citation type="journal article" date="2013" name="Nat. Commun.">
        <title>Genome of the Chinese tree shrew.</title>
        <authorList>
            <person name="Fan Y."/>
            <person name="Huang Z.Y."/>
            <person name="Cao C.C."/>
            <person name="Chen C.S."/>
            <person name="Chen Y.X."/>
            <person name="Fan D.D."/>
            <person name="He J."/>
            <person name="Hou H.L."/>
            <person name="Hu L."/>
            <person name="Hu X.T."/>
            <person name="Jiang X.T."/>
            <person name="Lai R."/>
            <person name="Lang Y.S."/>
            <person name="Liang B."/>
            <person name="Liao S.G."/>
            <person name="Mu D."/>
            <person name="Ma Y.Y."/>
            <person name="Niu Y.Y."/>
            <person name="Sun X.Q."/>
            <person name="Xia J.Q."/>
            <person name="Xiao J."/>
            <person name="Xiong Z.Q."/>
            <person name="Xu L."/>
            <person name="Yang L."/>
            <person name="Zhang Y."/>
            <person name="Zhao W."/>
            <person name="Zhao X.D."/>
            <person name="Zheng Y.T."/>
            <person name="Zhou J.M."/>
            <person name="Zhu Y.B."/>
            <person name="Zhang G.J."/>
            <person name="Wang J."/>
            <person name="Yao Y.G."/>
        </authorList>
    </citation>
    <scope>NUCLEOTIDE SEQUENCE [LARGE SCALE GENOMIC DNA]</scope>
</reference>
<dbReference type="InterPro" id="IPR001254">
    <property type="entry name" value="Trypsin_dom"/>
</dbReference>
<dbReference type="InterPro" id="IPR033116">
    <property type="entry name" value="TRYPSIN_SER"/>
</dbReference>
<dbReference type="eggNOG" id="KOG3627">
    <property type="taxonomic scope" value="Eukaryota"/>
</dbReference>
<dbReference type="EMBL" id="KB320653">
    <property type="protein sequence ID" value="ELW66330.1"/>
    <property type="molecule type" value="Genomic_DNA"/>
</dbReference>
<feature type="signal peptide" evidence="13">
    <location>
        <begin position="1"/>
        <end position="20"/>
    </location>
</feature>
<evidence type="ECO:0000256" key="3">
    <source>
        <dbReference type="ARBA" id="ARBA00022670"/>
    </source>
</evidence>
<dbReference type="Proteomes" id="UP000011518">
    <property type="component" value="Unassembled WGS sequence"/>
</dbReference>
<organism evidence="15 16">
    <name type="scientific">Tupaia chinensis</name>
    <name type="common">Chinese tree shrew</name>
    <name type="synonym">Tupaia belangeri chinensis</name>
    <dbReference type="NCBI Taxonomy" id="246437"/>
    <lineage>
        <taxon>Eukaryota</taxon>
        <taxon>Metazoa</taxon>
        <taxon>Chordata</taxon>
        <taxon>Craniata</taxon>
        <taxon>Vertebrata</taxon>
        <taxon>Euteleostomi</taxon>
        <taxon>Mammalia</taxon>
        <taxon>Eutheria</taxon>
        <taxon>Euarchontoglires</taxon>
        <taxon>Scandentia</taxon>
        <taxon>Tupaiidae</taxon>
        <taxon>Tupaia</taxon>
    </lineage>
</organism>
<dbReference type="CDD" id="cd00190">
    <property type="entry name" value="Tryp_SPc"/>
    <property type="match status" value="2"/>
</dbReference>
<dbReference type="SUPFAM" id="SSF50494">
    <property type="entry name" value="Trypsin-like serine proteases"/>
    <property type="match status" value="2"/>
</dbReference>
<keyword evidence="8" id="KW-1015">Disulfide bond</keyword>
<keyword evidence="3 12" id="KW-0645">Protease</keyword>
<evidence type="ECO:0000256" key="8">
    <source>
        <dbReference type="ARBA" id="ARBA00023157"/>
    </source>
</evidence>
<dbReference type="Pfam" id="PF00089">
    <property type="entry name" value="Trypsin"/>
    <property type="match status" value="2"/>
</dbReference>
<accession>L9KTS2</accession>
<protein>
    <recommendedName>
        <fullName evidence="10">Serine protease 53</fullName>
    </recommendedName>
    <alternativeName>
        <fullName evidence="11">Polyserine protease 3</fullName>
    </alternativeName>
</protein>
<dbReference type="InterPro" id="IPR043504">
    <property type="entry name" value="Peptidase_S1_PA_chymotrypsin"/>
</dbReference>
<keyword evidence="2" id="KW-0964">Secreted</keyword>